<dbReference type="PANTHER" id="PTHR43483:SF3">
    <property type="entry name" value="MEMBRANE TRANSPORTER PROTEIN HI_0806-RELATED"/>
    <property type="match status" value="1"/>
</dbReference>
<keyword evidence="3 5" id="KW-1133">Transmembrane helix</keyword>
<dbReference type="HOGENOM" id="CLU_045498_6_0_4"/>
<dbReference type="eggNOG" id="COG0730">
    <property type="taxonomic scope" value="Bacteria"/>
</dbReference>
<feature type="transmembrane region" description="Helical" evidence="5">
    <location>
        <begin position="157"/>
        <end position="178"/>
    </location>
</feature>
<organism evidence="6 7">
    <name type="scientific">Candidatus Symbiobacter mobilis CR</name>
    <dbReference type="NCBI Taxonomy" id="946483"/>
    <lineage>
        <taxon>Bacteria</taxon>
        <taxon>Pseudomonadati</taxon>
        <taxon>Pseudomonadota</taxon>
        <taxon>Betaproteobacteria</taxon>
        <taxon>Burkholderiales</taxon>
        <taxon>Comamonadaceae</taxon>
    </lineage>
</organism>
<evidence type="ECO:0000256" key="1">
    <source>
        <dbReference type="ARBA" id="ARBA00004141"/>
    </source>
</evidence>
<protein>
    <recommendedName>
        <fullName evidence="5">Probable membrane transporter protein</fullName>
    </recommendedName>
</protein>
<reference evidence="6 7" key="1">
    <citation type="journal article" date="2013" name="Genome Biol.">
        <title>Genomic analysis reveals key aspects of prokaryotic symbiosis in the phototrophic consortium "Chlorochromatium aggregatum".</title>
        <authorList>
            <person name="Liu Z."/>
            <person name="Muller J."/>
            <person name="Li T."/>
            <person name="Alvey R.M."/>
            <person name="Vogl K."/>
            <person name="Frigaard N.U."/>
            <person name="Rockwell N.C."/>
            <person name="Boyd E.S."/>
            <person name="Tomsho L.P."/>
            <person name="Schuster S.C."/>
            <person name="Henke P."/>
            <person name="Rohde M."/>
            <person name="Overmann J."/>
            <person name="Bryant D.A."/>
        </authorList>
    </citation>
    <scope>NUCLEOTIDE SEQUENCE [LARGE SCALE GENOMIC DNA]</scope>
    <source>
        <strain evidence="6">CR</strain>
    </source>
</reference>
<sequence length="247" mass="25154">MIVVPGLFWLLQSGGYSPASGIKVAIATSSAVMVCTALSSVAAHFRHNTIRWDVVQGVVPGLLAGAGIASVGVFSTIPADWLAILYATFVVFSATQLLHEKVSDHADHAEGGTLPSLRGMLPVGTVIGFVSALVGAGGGFLSVPWLVRCNLPMRNVIATSAAMGLPIAVVSTAGYLLSSTGASGLSSGTVGYISLPALAAVGLGSLIAAPAGAYTAYRISSLWLRRAFAVLLYCAAVHVLLRTFAGT</sequence>
<dbReference type="STRING" id="946483.Cenrod_0272"/>
<keyword evidence="4 5" id="KW-0472">Membrane</keyword>
<dbReference type="EMBL" id="CP004885">
    <property type="protein sequence ID" value="AGX86398.1"/>
    <property type="molecule type" value="Genomic_DNA"/>
</dbReference>
<dbReference type="KEGG" id="cbx:Cenrod_0272"/>
<dbReference type="GO" id="GO:0005886">
    <property type="term" value="C:plasma membrane"/>
    <property type="evidence" value="ECO:0007669"/>
    <property type="project" value="UniProtKB-SubCell"/>
</dbReference>
<evidence type="ECO:0000256" key="2">
    <source>
        <dbReference type="ARBA" id="ARBA00022692"/>
    </source>
</evidence>
<dbReference type="Proteomes" id="UP000017184">
    <property type="component" value="Chromosome"/>
</dbReference>
<feature type="transmembrane region" description="Helical" evidence="5">
    <location>
        <begin position="120"/>
        <end position="145"/>
    </location>
</feature>
<dbReference type="InterPro" id="IPR002781">
    <property type="entry name" value="TM_pro_TauE-like"/>
</dbReference>
<feature type="transmembrane region" description="Helical" evidence="5">
    <location>
        <begin position="54"/>
        <end position="75"/>
    </location>
</feature>
<feature type="transmembrane region" description="Helical" evidence="5">
    <location>
        <begin position="223"/>
        <end position="241"/>
    </location>
</feature>
<comment type="subcellular location">
    <subcellularLocation>
        <location evidence="5">Cell membrane</location>
        <topology evidence="5">Multi-pass membrane protein</topology>
    </subcellularLocation>
    <subcellularLocation>
        <location evidence="1">Membrane</location>
        <topology evidence="1">Multi-pass membrane protein</topology>
    </subcellularLocation>
</comment>
<evidence type="ECO:0000313" key="6">
    <source>
        <dbReference type="EMBL" id="AGX86398.1"/>
    </source>
</evidence>
<accession>U5N810</accession>
<evidence type="ECO:0000256" key="4">
    <source>
        <dbReference type="ARBA" id="ARBA00023136"/>
    </source>
</evidence>
<keyword evidence="5" id="KW-1003">Cell membrane</keyword>
<comment type="similarity">
    <text evidence="5">Belongs to the 4-toluene sulfonate uptake permease (TSUP) (TC 2.A.102) family.</text>
</comment>
<dbReference type="AlphaFoldDB" id="U5N810"/>
<evidence type="ECO:0000256" key="5">
    <source>
        <dbReference type="RuleBase" id="RU363041"/>
    </source>
</evidence>
<dbReference type="PANTHER" id="PTHR43483">
    <property type="entry name" value="MEMBRANE TRANSPORTER PROTEIN HI_0806-RELATED"/>
    <property type="match status" value="1"/>
</dbReference>
<gene>
    <name evidence="6" type="ORF">Cenrod_0272</name>
</gene>
<feature type="transmembrane region" description="Helical" evidence="5">
    <location>
        <begin position="20"/>
        <end position="42"/>
    </location>
</feature>
<evidence type="ECO:0000256" key="3">
    <source>
        <dbReference type="ARBA" id="ARBA00022989"/>
    </source>
</evidence>
<dbReference type="Pfam" id="PF01925">
    <property type="entry name" value="TauE"/>
    <property type="match status" value="1"/>
</dbReference>
<keyword evidence="7" id="KW-1185">Reference proteome</keyword>
<name>U5N810_9BURK</name>
<feature type="transmembrane region" description="Helical" evidence="5">
    <location>
        <begin position="190"/>
        <end position="217"/>
    </location>
</feature>
<proteinExistence type="inferred from homology"/>
<keyword evidence="2 5" id="KW-0812">Transmembrane</keyword>
<evidence type="ECO:0000313" key="7">
    <source>
        <dbReference type="Proteomes" id="UP000017184"/>
    </source>
</evidence>